<dbReference type="GO" id="GO:0071949">
    <property type="term" value="F:FAD binding"/>
    <property type="evidence" value="ECO:0007669"/>
    <property type="project" value="InterPro"/>
</dbReference>
<evidence type="ECO:0000313" key="7">
    <source>
        <dbReference type="EMBL" id="OAA46531.1"/>
    </source>
</evidence>
<organism evidence="7 8">
    <name type="scientific">Beauveria brongniartii RCEF 3172</name>
    <dbReference type="NCBI Taxonomy" id="1081107"/>
    <lineage>
        <taxon>Eukaryota</taxon>
        <taxon>Fungi</taxon>
        <taxon>Dikarya</taxon>
        <taxon>Ascomycota</taxon>
        <taxon>Pezizomycotina</taxon>
        <taxon>Sordariomycetes</taxon>
        <taxon>Hypocreomycetidae</taxon>
        <taxon>Hypocreales</taxon>
        <taxon>Cordycipitaceae</taxon>
        <taxon>Beauveria</taxon>
        <taxon>Beauveria brongniartii</taxon>
    </lineage>
</organism>
<feature type="domain" description="FAD-binding" evidence="6">
    <location>
        <begin position="159"/>
        <end position="359"/>
    </location>
</feature>
<dbReference type="Pfam" id="PF01494">
    <property type="entry name" value="FAD_binding_3"/>
    <property type="match status" value="1"/>
</dbReference>
<keyword evidence="5" id="KW-0503">Monooxygenase</keyword>
<comment type="similarity">
    <text evidence="1">Belongs to the paxM FAD-dependent monooxygenase family.</text>
</comment>
<dbReference type="AlphaFoldDB" id="A0A167GEQ5"/>
<evidence type="ECO:0000256" key="3">
    <source>
        <dbReference type="ARBA" id="ARBA00022827"/>
    </source>
</evidence>
<evidence type="ECO:0000313" key="8">
    <source>
        <dbReference type="Proteomes" id="UP000076863"/>
    </source>
</evidence>
<dbReference type="OrthoDB" id="9993796at2759"/>
<evidence type="ECO:0000256" key="1">
    <source>
        <dbReference type="ARBA" id="ARBA00007992"/>
    </source>
</evidence>
<keyword evidence="8" id="KW-1185">Reference proteome</keyword>
<evidence type="ECO:0000259" key="6">
    <source>
        <dbReference type="Pfam" id="PF01494"/>
    </source>
</evidence>
<dbReference type="InterPro" id="IPR036188">
    <property type="entry name" value="FAD/NAD-bd_sf"/>
</dbReference>
<evidence type="ECO:0000256" key="2">
    <source>
        <dbReference type="ARBA" id="ARBA00022630"/>
    </source>
</evidence>
<dbReference type="InterPro" id="IPR050493">
    <property type="entry name" value="FAD-dep_Monooxygenase_BioMet"/>
</dbReference>
<evidence type="ECO:0000256" key="4">
    <source>
        <dbReference type="ARBA" id="ARBA00023002"/>
    </source>
</evidence>
<dbReference type="SUPFAM" id="SSF51905">
    <property type="entry name" value="FAD/NAD(P)-binding domain"/>
    <property type="match status" value="1"/>
</dbReference>
<dbReference type="Pfam" id="PF13450">
    <property type="entry name" value="NAD_binding_8"/>
    <property type="match status" value="1"/>
</dbReference>
<reference evidence="7 8" key="1">
    <citation type="journal article" date="2016" name="Genome Biol. Evol.">
        <title>Divergent and convergent evolution of fungal pathogenicity.</title>
        <authorList>
            <person name="Shang Y."/>
            <person name="Xiao G."/>
            <person name="Zheng P."/>
            <person name="Cen K."/>
            <person name="Zhan S."/>
            <person name="Wang C."/>
        </authorList>
    </citation>
    <scope>NUCLEOTIDE SEQUENCE [LARGE SCALE GENOMIC DNA]</scope>
    <source>
        <strain evidence="7 8">RCEF 3172</strain>
    </source>
</reference>
<dbReference type="EMBL" id="AZHA01000007">
    <property type="protein sequence ID" value="OAA46531.1"/>
    <property type="molecule type" value="Genomic_DNA"/>
</dbReference>
<name>A0A167GEQ5_9HYPO</name>
<proteinExistence type="inferred from homology"/>
<gene>
    <name evidence="7" type="ORF">BBO_03086</name>
</gene>
<dbReference type="Proteomes" id="UP000076863">
    <property type="component" value="Unassembled WGS sequence"/>
</dbReference>
<dbReference type="InterPro" id="IPR002938">
    <property type="entry name" value="FAD-bd"/>
</dbReference>
<dbReference type="Gene3D" id="3.50.50.60">
    <property type="entry name" value="FAD/NAD(P)-binding domain"/>
    <property type="match status" value="1"/>
</dbReference>
<dbReference type="PANTHER" id="PTHR13789">
    <property type="entry name" value="MONOOXYGENASE"/>
    <property type="match status" value="1"/>
</dbReference>
<keyword evidence="3" id="KW-0274">FAD</keyword>
<keyword evidence="2" id="KW-0285">Flavoprotein</keyword>
<accession>A0A167GEQ5</accession>
<sequence>MTTCSYDIAIIGGGIGGLAAAIALRRAGHHVTVYERRDFCGEVGSSVSCASNGSRFLEEWAVDISKAKPVILRDLTRHDWSTGKILQTYSLGDYREKFGTDYNAFHRIDLHSCLKDTATAEDGEGRPVQLKLWHSAISLNPTGGTVSFDNGSNATHDAIICADGIHSQMRQEMGVIPTVTPSESYCYSCIIPTAKLHDLGLSEFSGSSVHFWGGMGINKIVLGSCSNYEMVTCYCFYPAEKNDLVKDGWDITTTGKALAATFPGLDERLQLLFLHSGNIRMWRLNHHDSYAYWVNGVCCLLGDAAHPMMPDQSQGACMAIEDAGALGILFSPKYASIDIATKLQLYQTVRKPRATRVQESSRRARTDITERIGWSSASDRPGKLTIEELCAVEGNHTTMDKMAAQNLPLWSQLLQSGAYPDFTLVCKAALVQ</sequence>
<protein>
    <submittedName>
        <fullName evidence="7">FAD dependent oxidoreductase</fullName>
    </submittedName>
</protein>
<dbReference type="PANTHER" id="PTHR13789:SF172">
    <property type="entry name" value="HYDROXYLASE, PUTATIVE (AFU_ORTHOLOGUE AFUA_1G12410)-RELATED"/>
    <property type="match status" value="1"/>
</dbReference>
<comment type="caution">
    <text evidence="7">The sequence shown here is derived from an EMBL/GenBank/DDBJ whole genome shotgun (WGS) entry which is preliminary data.</text>
</comment>
<evidence type="ECO:0000256" key="5">
    <source>
        <dbReference type="ARBA" id="ARBA00023033"/>
    </source>
</evidence>
<dbReference type="PRINTS" id="PR00420">
    <property type="entry name" value="RNGMNOXGNASE"/>
</dbReference>
<dbReference type="GO" id="GO:0004497">
    <property type="term" value="F:monooxygenase activity"/>
    <property type="evidence" value="ECO:0007669"/>
    <property type="project" value="UniProtKB-KW"/>
</dbReference>
<keyword evidence="4" id="KW-0560">Oxidoreductase</keyword>